<comment type="caution">
    <text evidence="3">The sequence shown here is derived from an EMBL/GenBank/DDBJ whole genome shotgun (WGS) entry which is preliminary data.</text>
</comment>
<protein>
    <recommendedName>
        <fullName evidence="2">3-ketosteroid-9-alpha-monooxygenase oxygenase component-like C-terminal domain-containing protein</fullName>
    </recommendedName>
</protein>
<dbReference type="EMBL" id="JADBEM010000001">
    <property type="protein sequence ID" value="MBE1609121.1"/>
    <property type="molecule type" value="Genomic_DNA"/>
</dbReference>
<accession>A0A927RLE3</accession>
<dbReference type="Gene3D" id="3.90.380.10">
    <property type="entry name" value="Naphthalene 1,2-dioxygenase Alpha Subunit, Chain A, domain 1"/>
    <property type="match status" value="1"/>
</dbReference>
<dbReference type="Pfam" id="PF19298">
    <property type="entry name" value="KshA_C"/>
    <property type="match status" value="1"/>
</dbReference>
<evidence type="ECO:0000259" key="2">
    <source>
        <dbReference type="Pfam" id="PF19298"/>
    </source>
</evidence>
<evidence type="ECO:0000256" key="1">
    <source>
        <dbReference type="ARBA" id="ARBA00023002"/>
    </source>
</evidence>
<proteinExistence type="predicted"/>
<sequence length="176" mass="19098">MSIPAEYVIENVVDADHFAAVHALTRRPRLSVFEDEAGVLRVEGSFEMVRPNKWQVEEGADTTARARFSAEVFSPTVVVSELGSADAPNVVITAATPTAEGGCVARVTVALPRQRASGAPTVRELSSLVSGSRTAFDQDTVIWDHLDTSVTPKYTEGDELVRAYRAFCQRFVSVGR</sequence>
<dbReference type="GO" id="GO:0008203">
    <property type="term" value="P:cholesterol metabolic process"/>
    <property type="evidence" value="ECO:0007669"/>
    <property type="project" value="InterPro"/>
</dbReference>
<dbReference type="GO" id="GO:0016491">
    <property type="term" value="F:oxidoreductase activity"/>
    <property type="evidence" value="ECO:0007669"/>
    <property type="project" value="UniProtKB-KW"/>
</dbReference>
<dbReference type="InterPro" id="IPR045605">
    <property type="entry name" value="KshA-like_C"/>
</dbReference>
<keyword evidence="4" id="KW-1185">Reference proteome</keyword>
<dbReference type="RefSeq" id="WP_238361657.1">
    <property type="nucleotide sequence ID" value="NZ_BAABJL010000049.1"/>
</dbReference>
<organism evidence="3 4">
    <name type="scientific">Actinopolymorpha pittospori</name>
    <dbReference type="NCBI Taxonomy" id="648752"/>
    <lineage>
        <taxon>Bacteria</taxon>
        <taxon>Bacillati</taxon>
        <taxon>Actinomycetota</taxon>
        <taxon>Actinomycetes</taxon>
        <taxon>Propionibacteriales</taxon>
        <taxon>Actinopolymorphaceae</taxon>
        <taxon>Actinopolymorpha</taxon>
    </lineage>
</organism>
<evidence type="ECO:0000313" key="4">
    <source>
        <dbReference type="Proteomes" id="UP000638648"/>
    </source>
</evidence>
<evidence type="ECO:0000313" key="3">
    <source>
        <dbReference type="EMBL" id="MBE1609121.1"/>
    </source>
</evidence>
<gene>
    <name evidence="3" type="ORF">HEB94_005969</name>
</gene>
<keyword evidence="1" id="KW-0560">Oxidoreductase</keyword>
<reference evidence="3" key="1">
    <citation type="submission" date="2020-10" db="EMBL/GenBank/DDBJ databases">
        <title>Sequencing the genomes of 1000 actinobacteria strains.</title>
        <authorList>
            <person name="Klenk H.-P."/>
        </authorList>
    </citation>
    <scope>NUCLEOTIDE SEQUENCE</scope>
    <source>
        <strain evidence="3">DSM 45354</strain>
    </source>
</reference>
<dbReference type="SUPFAM" id="SSF55961">
    <property type="entry name" value="Bet v1-like"/>
    <property type="match status" value="1"/>
</dbReference>
<name>A0A927RLE3_9ACTN</name>
<feature type="domain" description="3-ketosteroid-9-alpha-monooxygenase oxygenase component-like C-terminal" evidence="2">
    <location>
        <begin position="5"/>
        <end position="171"/>
    </location>
</feature>
<dbReference type="Proteomes" id="UP000638648">
    <property type="component" value="Unassembled WGS sequence"/>
</dbReference>
<dbReference type="AlphaFoldDB" id="A0A927RLE3"/>